<evidence type="ECO:0000313" key="1">
    <source>
        <dbReference type="EMBL" id="KAL2521593.1"/>
    </source>
</evidence>
<sequence length="131" mass="15371">MEVGFLFPTNTHFSVSPVKITSDMQLKWLIELNKKHHTPLCITLVRREQPMNRHNVWDEAEDEMYHNGDDFWNTVEIAQDDDIYVPGTFSRSHLPRSVHGVEIHDAVGQVWQIRMDTRHNRIVRRLAGGWA</sequence>
<organism evidence="1 2">
    <name type="scientific">Forsythia ovata</name>
    <dbReference type="NCBI Taxonomy" id="205694"/>
    <lineage>
        <taxon>Eukaryota</taxon>
        <taxon>Viridiplantae</taxon>
        <taxon>Streptophyta</taxon>
        <taxon>Embryophyta</taxon>
        <taxon>Tracheophyta</taxon>
        <taxon>Spermatophyta</taxon>
        <taxon>Magnoliopsida</taxon>
        <taxon>eudicotyledons</taxon>
        <taxon>Gunneridae</taxon>
        <taxon>Pentapetalae</taxon>
        <taxon>asterids</taxon>
        <taxon>lamiids</taxon>
        <taxon>Lamiales</taxon>
        <taxon>Oleaceae</taxon>
        <taxon>Forsythieae</taxon>
        <taxon>Forsythia</taxon>
    </lineage>
</organism>
<reference evidence="2" key="1">
    <citation type="submission" date="2024-07" db="EMBL/GenBank/DDBJ databases">
        <title>Two chromosome-level genome assemblies of Korean endemic species Abeliophyllum distichum and Forsythia ovata (Oleaceae).</title>
        <authorList>
            <person name="Jang H."/>
        </authorList>
    </citation>
    <scope>NUCLEOTIDE SEQUENCE [LARGE SCALE GENOMIC DNA]</scope>
</reference>
<dbReference type="Proteomes" id="UP001604277">
    <property type="component" value="Unassembled WGS sequence"/>
</dbReference>
<name>A0ABD1U994_9LAMI</name>
<keyword evidence="2" id="KW-1185">Reference proteome</keyword>
<comment type="caution">
    <text evidence="1">The sequence shown here is derived from an EMBL/GenBank/DDBJ whole genome shotgun (WGS) entry which is preliminary data.</text>
</comment>
<protein>
    <submittedName>
        <fullName evidence="1">Uncharacterized protein</fullName>
    </submittedName>
</protein>
<accession>A0ABD1U994</accession>
<proteinExistence type="predicted"/>
<dbReference type="AlphaFoldDB" id="A0ABD1U994"/>
<gene>
    <name evidence="1" type="ORF">Fot_25516</name>
</gene>
<evidence type="ECO:0000313" key="2">
    <source>
        <dbReference type="Proteomes" id="UP001604277"/>
    </source>
</evidence>
<dbReference type="EMBL" id="JBFOLJ010000007">
    <property type="protein sequence ID" value="KAL2521593.1"/>
    <property type="molecule type" value="Genomic_DNA"/>
</dbReference>